<feature type="coiled-coil region" evidence="1">
    <location>
        <begin position="10"/>
        <end position="37"/>
    </location>
</feature>
<dbReference type="OrthoDB" id="3983163at2759"/>
<dbReference type="InterPro" id="IPR024645">
    <property type="entry name" value="Mitochondr_Som1"/>
</dbReference>
<comment type="caution">
    <text evidence="2">The sequence shown here is derived from an EMBL/GenBank/DDBJ whole genome shotgun (WGS) entry which is preliminary data.</text>
</comment>
<keyword evidence="1" id="KW-0175">Coiled coil</keyword>
<dbReference type="RefSeq" id="XP_067549863.1">
    <property type="nucleotide sequence ID" value="XM_067691504.1"/>
</dbReference>
<evidence type="ECO:0000313" key="2">
    <source>
        <dbReference type="EMBL" id="KAG5420747.1"/>
    </source>
</evidence>
<name>A0A8H7ZEZ6_9ASCO</name>
<dbReference type="AlphaFoldDB" id="A0A8H7ZEZ6"/>
<dbReference type="GO" id="GO:0042720">
    <property type="term" value="C:mitochondrial inner membrane peptidase complex"/>
    <property type="evidence" value="ECO:0007669"/>
    <property type="project" value="InterPro"/>
</dbReference>
<organism evidence="2 3">
    <name type="scientific">Candida metapsilosis</name>
    <dbReference type="NCBI Taxonomy" id="273372"/>
    <lineage>
        <taxon>Eukaryota</taxon>
        <taxon>Fungi</taxon>
        <taxon>Dikarya</taxon>
        <taxon>Ascomycota</taxon>
        <taxon>Saccharomycotina</taxon>
        <taxon>Pichiomycetes</taxon>
        <taxon>Debaryomycetaceae</taxon>
        <taxon>Candida/Lodderomyces clade</taxon>
        <taxon>Candida</taxon>
    </lineage>
</organism>
<dbReference type="Proteomes" id="UP000669133">
    <property type="component" value="Unassembled WGS sequence"/>
</dbReference>
<protein>
    <submittedName>
        <fullName evidence="2">Uncharacterized protein</fullName>
    </submittedName>
</protein>
<evidence type="ECO:0000313" key="3">
    <source>
        <dbReference type="Proteomes" id="UP000669133"/>
    </source>
</evidence>
<gene>
    <name evidence="2" type="ORF">I9W82_002628</name>
</gene>
<reference evidence="2 3" key="1">
    <citation type="submission" date="2020-12" db="EMBL/GenBank/DDBJ databases">
        <title>Effect of drift, selection, and recombination on the evolution of hybrid genomes in Candida yeast pathogens.</title>
        <authorList>
            <person name="Mixao V."/>
            <person name="Ksiezopolska E."/>
            <person name="Saus E."/>
            <person name="Boekhout T."/>
            <person name="Gacser A."/>
            <person name="Gabaldon T."/>
        </authorList>
    </citation>
    <scope>NUCLEOTIDE SEQUENCE [LARGE SCALE GENOMIC DNA]</scope>
    <source>
        <strain evidence="2 3">BP57</strain>
    </source>
</reference>
<accession>A0A8H7ZEZ6</accession>
<proteinExistence type="predicted"/>
<evidence type="ECO:0000256" key="1">
    <source>
        <dbReference type="SAM" id="Coils"/>
    </source>
</evidence>
<sequence length="129" mass="15159">MAPPVPVYSAEEIRLQYKEQLENLDKYKCQLKSLTQHECTFKAGTDKTSPHFICLPFKRLFQRCLIPTVEQKNGKKIRTEKWINIEVTKESTNQDLLEEDSKYYSYVQEFLAAEKDFRDLMEKEAEASG</sequence>
<dbReference type="GeneID" id="93651257"/>
<dbReference type="Pfam" id="PF11093">
    <property type="entry name" value="Mitochondr_Som1"/>
    <property type="match status" value="1"/>
</dbReference>
<keyword evidence="3" id="KW-1185">Reference proteome</keyword>
<dbReference type="EMBL" id="JAEOAQ010000002">
    <property type="protein sequence ID" value="KAG5420747.1"/>
    <property type="molecule type" value="Genomic_DNA"/>
</dbReference>